<evidence type="ECO:0000256" key="3">
    <source>
        <dbReference type="ARBA" id="ARBA00023015"/>
    </source>
</evidence>
<dbReference type="InterPro" id="IPR016032">
    <property type="entry name" value="Sig_transdc_resp-reg_C-effctor"/>
</dbReference>
<dbReference type="Proteomes" id="UP000824136">
    <property type="component" value="Unassembled WGS sequence"/>
</dbReference>
<comment type="function">
    <text evidence="7">Sigma factors are initiation factors that promote the attachment of RNA polymerase to specific initiation sites and are then released. Sigma-S contributes to the protection against external stress, thus playing a role in cellular fitness and survival.</text>
</comment>
<dbReference type="InterPro" id="IPR013249">
    <property type="entry name" value="RNA_pol_sigma70_r4_t2"/>
</dbReference>
<dbReference type="Gene3D" id="1.20.120.1810">
    <property type="match status" value="1"/>
</dbReference>
<dbReference type="InterPro" id="IPR039425">
    <property type="entry name" value="RNA_pol_sigma-70-like"/>
</dbReference>
<feature type="domain" description="HTH luxR-type" evidence="8">
    <location>
        <begin position="157"/>
        <end position="184"/>
    </location>
</feature>
<proteinExistence type="inferred from homology"/>
<dbReference type="PROSITE" id="PS00622">
    <property type="entry name" value="HTH_LUXR_1"/>
    <property type="match status" value="1"/>
</dbReference>
<accession>A0A9D1GSL1</accession>
<evidence type="ECO:0000259" key="9">
    <source>
        <dbReference type="PROSITE" id="PS00715"/>
    </source>
</evidence>
<comment type="similarity">
    <text evidence="1">Belongs to the sigma-70 factor family.</text>
</comment>
<protein>
    <recommendedName>
        <fullName evidence="2">RNA polymerase sigma factor SigS</fullName>
    </recommendedName>
</protein>
<dbReference type="InterPro" id="IPR000792">
    <property type="entry name" value="Tscrpt_reg_LuxR_C"/>
</dbReference>
<dbReference type="InterPro" id="IPR036388">
    <property type="entry name" value="WH-like_DNA-bd_sf"/>
</dbReference>
<dbReference type="GO" id="GO:0003677">
    <property type="term" value="F:DNA binding"/>
    <property type="evidence" value="ECO:0007669"/>
    <property type="project" value="UniProtKB-KW"/>
</dbReference>
<dbReference type="GO" id="GO:0016987">
    <property type="term" value="F:sigma factor activity"/>
    <property type="evidence" value="ECO:0007669"/>
    <property type="project" value="UniProtKB-KW"/>
</dbReference>
<dbReference type="SUPFAM" id="SSF46894">
    <property type="entry name" value="C-terminal effector domain of the bipartite response regulators"/>
    <property type="match status" value="1"/>
</dbReference>
<dbReference type="EMBL" id="DVLL01000001">
    <property type="protein sequence ID" value="HIT58167.1"/>
    <property type="molecule type" value="Genomic_DNA"/>
</dbReference>
<dbReference type="GO" id="GO:0006352">
    <property type="term" value="P:DNA-templated transcription initiation"/>
    <property type="evidence" value="ECO:0007669"/>
    <property type="project" value="InterPro"/>
</dbReference>
<evidence type="ECO:0000256" key="6">
    <source>
        <dbReference type="ARBA" id="ARBA00023163"/>
    </source>
</evidence>
<dbReference type="InterPro" id="IPR000943">
    <property type="entry name" value="RNA_pol_sigma70"/>
</dbReference>
<dbReference type="Pfam" id="PF04542">
    <property type="entry name" value="Sigma70_r2"/>
    <property type="match status" value="1"/>
</dbReference>
<dbReference type="NCBIfam" id="TIGR02937">
    <property type="entry name" value="sigma70-ECF"/>
    <property type="match status" value="1"/>
</dbReference>
<reference evidence="10" key="2">
    <citation type="journal article" date="2021" name="PeerJ">
        <title>Extensive microbial diversity within the chicken gut microbiome revealed by metagenomics and culture.</title>
        <authorList>
            <person name="Gilroy R."/>
            <person name="Ravi A."/>
            <person name="Getino M."/>
            <person name="Pursley I."/>
            <person name="Horton D.L."/>
            <person name="Alikhan N.F."/>
            <person name="Baker D."/>
            <person name="Gharbi K."/>
            <person name="Hall N."/>
            <person name="Watson M."/>
            <person name="Adriaenssens E.M."/>
            <person name="Foster-Nyarko E."/>
            <person name="Jarju S."/>
            <person name="Secka A."/>
            <person name="Antonio M."/>
            <person name="Oren A."/>
            <person name="Chaudhuri R.R."/>
            <person name="La Ragione R."/>
            <person name="Hildebrand F."/>
            <person name="Pallen M.J."/>
        </authorList>
    </citation>
    <scope>NUCLEOTIDE SEQUENCE</scope>
    <source>
        <strain evidence="10">CHK33-4379</strain>
    </source>
</reference>
<gene>
    <name evidence="10" type="ORF">IAC39_00350</name>
</gene>
<keyword evidence="4" id="KW-0731">Sigma factor</keyword>
<evidence type="ECO:0000313" key="10">
    <source>
        <dbReference type="EMBL" id="HIT58167.1"/>
    </source>
</evidence>
<name>A0A9D1GSL1_9FIRM</name>
<keyword evidence="3" id="KW-0805">Transcription regulation</keyword>
<organism evidence="10 11">
    <name type="scientific">Candidatus Faeciplasma pullistercoris</name>
    <dbReference type="NCBI Taxonomy" id="2840800"/>
    <lineage>
        <taxon>Bacteria</taxon>
        <taxon>Bacillati</taxon>
        <taxon>Bacillota</taxon>
        <taxon>Clostridia</taxon>
        <taxon>Eubacteriales</taxon>
        <taxon>Oscillospiraceae</taxon>
        <taxon>Oscillospiraceae incertae sedis</taxon>
        <taxon>Candidatus Faeciplasma</taxon>
    </lineage>
</organism>
<dbReference type="InterPro" id="IPR007627">
    <property type="entry name" value="RNA_pol_sigma70_r2"/>
</dbReference>
<evidence type="ECO:0000256" key="5">
    <source>
        <dbReference type="ARBA" id="ARBA00023125"/>
    </source>
</evidence>
<sequence length="189" mass="20970">MPQTDYKAMSDGELLGLVRSDESAYSELISRYLGKVRRLAHVYSYNHSDCDDLVSEGIIGLMNAVKSYDGSSGKASFSTYAYACIHNRIISALKKSSRINSCEENMDTLDSNGGSSGRDCSPESIVMSREEIGEVLEWMEKGLSKIEKSVFEAYMAGKPYSEISKSLGIPLKSVDNALLRVRRKLRSRL</sequence>
<feature type="domain" description="RNA polymerase sigma-70" evidence="9">
    <location>
        <begin position="52"/>
        <end position="65"/>
    </location>
</feature>
<keyword evidence="6" id="KW-0804">Transcription</keyword>
<keyword evidence="5" id="KW-0238">DNA-binding</keyword>
<dbReference type="Gene3D" id="1.10.10.10">
    <property type="entry name" value="Winged helix-like DNA-binding domain superfamily/Winged helix DNA-binding domain"/>
    <property type="match status" value="1"/>
</dbReference>
<evidence type="ECO:0000256" key="7">
    <source>
        <dbReference type="ARBA" id="ARBA00024701"/>
    </source>
</evidence>
<dbReference type="PANTHER" id="PTHR43133:SF8">
    <property type="entry name" value="RNA POLYMERASE SIGMA FACTOR HI_1459-RELATED"/>
    <property type="match status" value="1"/>
</dbReference>
<evidence type="ECO:0000256" key="1">
    <source>
        <dbReference type="ARBA" id="ARBA00007788"/>
    </source>
</evidence>
<dbReference type="InterPro" id="IPR014284">
    <property type="entry name" value="RNA_pol_sigma-70_dom"/>
</dbReference>
<dbReference type="PANTHER" id="PTHR43133">
    <property type="entry name" value="RNA POLYMERASE ECF-TYPE SIGMA FACTO"/>
    <property type="match status" value="1"/>
</dbReference>
<reference evidence="10" key="1">
    <citation type="submission" date="2020-10" db="EMBL/GenBank/DDBJ databases">
        <authorList>
            <person name="Gilroy R."/>
        </authorList>
    </citation>
    <scope>NUCLEOTIDE SEQUENCE</scope>
    <source>
        <strain evidence="10">CHK33-4379</strain>
    </source>
</reference>
<dbReference type="PROSITE" id="PS00715">
    <property type="entry name" value="SIGMA70_1"/>
    <property type="match status" value="1"/>
</dbReference>
<evidence type="ECO:0000259" key="8">
    <source>
        <dbReference type="PROSITE" id="PS00622"/>
    </source>
</evidence>
<dbReference type="Pfam" id="PF08281">
    <property type="entry name" value="Sigma70_r4_2"/>
    <property type="match status" value="1"/>
</dbReference>
<dbReference type="InterPro" id="IPR013325">
    <property type="entry name" value="RNA_pol_sigma_r2"/>
</dbReference>
<evidence type="ECO:0000256" key="4">
    <source>
        <dbReference type="ARBA" id="ARBA00023082"/>
    </source>
</evidence>
<comment type="caution">
    <text evidence="10">The sequence shown here is derived from an EMBL/GenBank/DDBJ whole genome shotgun (WGS) entry which is preliminary data.</text>
</comment>
<dbReference type="AlphaFoldDB" id="A0A9D1GSL1"/>
<evidence type="ECO:0000256" key="2">
    <source>
        <dbReference type="ARBA" id="ARBA00021245"/>
    </source>
</evidence>
<dbReference type="SUPFAM" id="SSF88946">
    <property type="entry name" value="Sigma2 domain of RNA polymerase sigma factors"/>
    <property type="match status" value="1"/>
</dbReference>
<evidence type="ECO:0000313" key="11">
    <source>
        <dbReference type="Proteomes" id="UP000824136"/>
    </source>
</evidence>